<dbReference type="PANTHER" id="PTHR46300:SF2">
    <property type="entry name" value="CYTOCHROME P450 MONOOXYGENASE ALNH-RELATED"/>
    <property type="match status" value="1"/>
</dbReference>
<keyword evidence="11" id="KW-0472">Membrane</keyword>
<evidence type="ECO:0000256" key="3">
    <source>
        <dbReference type="ARBA" id="ARBA00010617"/>
    </source>
</evidence>
<dbReference type="PANTHER" id="PTHR46300">
    <property type="entry name" value="P450, PUTATIVE (EUROFUNG)-RELATED-RELATED"/>
    <property type="match status" value="1"/>
</dbReference>
<keyword evidence="13" id="KW-1185">Reference proteome</keyword>
<dbReference type="EMBL" id="JABBWK010000107">
    <property type="protein sequence ID" value="KAG1893140.1"/>
    <property type="molecule type" value="Genomic_DNA"/>
</dbReference>
<evidence type="ECO:0000313" key="12">
    <source>
        <dbReference type="EMBL" id="KAG1893140.1"/>
    </source>
</evidence>
<evidence type="ECO:0000256" key="8">
    <source>
        <dbReference type="ARBA" id="ARBA00023002"/>
    </source>
</evidence>
<keyword evidence="7" id="KW-1133">Transmembrane helix</keyword>
<reference evidence="12" key="1">
    <citation type="journal article" date="2020" name="New Phytol.">
        <title>Comparative genomics reveals dynamic genome evolution in host specialist ectomycorrhizal fungi.</title>
        <authorList>
            <person name="Lofgren L.A."/>
            <person name="Nguyen N.H."/>
            <person name="Vilgalys R."/>
            <person name="Ruytinx J."/>
            <person name="Liao H.L."/>
            <person name="Branco S."/>
            <person name="Kuo A."/>
            <person name="LaButti K."/>
            <person name="Lipzen A."/>
            <person name="Andreopoulos W."/>
            <person name="Pangilinan J."/>
            <person name="Riley R."/>
            <person name="Hundley H."/>
            <person name="Na H."/>
            <person name="Barry K."/>
            <person name="Grigoriev I.V."/>
            <person name="Stajich J.E."/>
            <person name="Kennedy P.G."/>
        </authorList>
    </citation>
    <scope>NUCLEOTIDE SEQUENCE</scope>
    <source>
        <strain evidence="12">FC203</strain>
    </source>
</reference>
<comment type="subcellular location">
    <subcellularLocation>
        <location evidence="2">Membrane</location>
        <topology evidence="2">Single-pass membrane protein</topology>
    </subcellularLocation>
</comment>
<proteinExistence type="inferred from homology"/>
<dbReference type="SUPFAM" id="SSF48264">
    <property type="entry name" value="Cytochrome P450"/>
    <property type="match status" value="1"/>
</dbReference>
<keyword evidence="8" id="KW-0560">Oxidoreductase</keyword>
<dbReference type="InterPro" id="IPR050364">
    <property type="entry name" value="Cytochrome_P450_fung"/>
</dbReference>
<evidence type="ECO:0000256" key="10">
    <source>
        <dbReference type="ARBA" id="ARBA00023033"/>
    </source>
</evidence>
<organism evidence="12 13">
    <name type="scientific">Suillus fuscotomentosus</name>
    <dbReference type="NCBI Taxonomy" id="1912939"/>
    <lineage>
        <taxon>Eukaryota</taxon>
        <taxon>Fungi</taxon>
        <taxon>Dikarya</taxon>
        <taxon>Basidiomycota</taxon>
        <taxon>Agaricomycotina</taxon>
        <taxon>Agaricomycetes</taxon>
        <taxon>Agaricomycetidae</taxon>
        <taxon>Boletales</taxon>
        <taxon>Suillineae</taxon>
        <taxon>Suillaceae</taxon>
        <taxon>Suillus</taxon>
    </lineage>
</organism>
<dbReference type="Pfam" id="PF00067">
    <property type="entry name" value="p450"/>
    <property type="match status" value="1"/>
</dbReference>
<accession>A0AAD4DSJ6</accession>
<keyword evidence="6" id="KW-0479">Metal-binding</keyword>
<evidence type="ECO:0000313" key="13">
    <source>
        <dbReference type="Proteomes" id="UP001195769"/>
    </source>
</evidence>
<comment type="cofactor">
    <cofactor evidence="1">
        <name>heme</name>
        <dbReference type="ChEBI" id="CHEBI:30413"/>
    </cofactor>
</comment>
<comment type="similarity">
    <text evidence="3">Belongs to the cytochrome P450 family.</text>
</comment>
<evidence type="ECO:0000256" key="7">
    <source>
        <dbReference type="ARBA" id="ARBA00022989"/>
    </source>
</evidence>
<comment type="caution">
    <text evidence="12">The sequence shown here is derived from an EMBL/GenBank/DDBJ whole genome shotgun (WGS) entry which is preliminary data.</text>
</comment>
<dbReference type="Gene3D" id="1.10.630.10">
    <property type="entry name" value="Cytochrome P450"/>
    <property type="match status" value="1"/>
</dbReference>
<dbReference type="InterPro" id="IPR001128">
    <property type="entry name" value="Cyt_P450"/>
</dbReference>
<evidence type="ECO:0000256" key="2">
    <source>
        <dbReference type="ARBA" id="ARBA00004167"/>
    </source>
</evidence>
<keyword evidence="10" id="KW-0503">Monooxygenase</keyword>
<keyword evidence="5" id="KW-0812">Transmembrane</keyword>
<dbReference type="AlphaFoldDB" id="A0AAD4DSJ6"/>
<dbReference type="GO" id="GO:0016020">
    <property type="term" value="C:membrane"/>
    <property type="evidence" value="ECO:0007669"/>
    <property type="project" value="UniProtKB-SubCell"/>
</dbReference>
<evidence type="ECO:0000256" key="9">
    <source>
        <dbReference type="ARBA" id="ARBA00023004"/>
    </source>
</evidence>
<dbReference type="GO" id="GO:0016705">
    <property type="term" value="F:oxidoreductase activity, acting on paired donors, with incorporation or reduction of molecular oxygen"/>
    <property type="evidence" value="ECO:0007669"/>
    <property type="project" value="InterPro"/>
</dbReference>
<name>A0AAD4DSJ6_9AGAM</name>
<sequence>MSHAYTRISVALSNEDVVLNIAGHDPKGELILSQKFLEQYKSAKTPAALQIFLLSMVPYADVQARAEIDQAVKHDKMPCLDDRASMPYLDAILREVLRWYPVVPLGIPHATADFSPL</sequence>
<dbReference type="GO" id="GO:0005506">
    <property type="term" value="F:iron ion binding"/>
    <property type="evidence" value="ECO:0007669"/>
    <property type="project" value="InterPro"/>
</dbReference>
<keyword evidence="9" id="KW-0408">Iron</keyword>
<evidence type="ECO:0000256" key="6">
    <source>
        <dbReference type="ARBA" id="ARBA00022723"/>
    </source>
</evidence>
<dbReference type="Proteomes" id="UP001195769">
    <property type="component" value="Unassembled WGS sequence"/>
</dbReference>
<evidence type="ECO:0000256" key="4">
    <source>
        <dbReference type="ARBA" id="ARBA00022617"/>
    </source>
</evidence>
<evidence type="ECO:0008006" key="14">
    <source>
        <dbReference type="Google" id="ProtNLM"/>
    </source>
</evidence>
<dbReference type="RefSeq" id="XP_041218716.1">
    <property type="nucleotide sequence ID" value="XM_041368357.1"/>
</dbReference>
<evidence type="ECO:0000256" key="1">
    <source>
        <dbReference type="ARBA" id="ARBA00001971"/>
    </source>
</evidence>
<dbReference type="GO" id="GO:0004497">
    <property type="term" value="F:monooxygenase activity"/>
    <property type="evidence" value="ECO:0007669"/>
    <property type="project" value="UniProtKB-KW"/>
</dbReference>
<dbReference type="GO" id="GO:0020037">
    <property type="term" value="F:heme binding"/>
    <property type="evidence" value="ECO:0007669"/>
    <property type="project" value="InterPro"/>
</dbReference>
<keyword evidence="4" id="KW-0349">Heme</keyword>
<dbReference type="InterPro" id="IPR036396">
    <property type="entry name" value="Cyt_P450_sf"/>
</dbReference>
<gene>
    <name evidence="12" type="ORF">F5891DRAFT_1196765</name>
</gene>
<evidence type="ECO:0000256" key="5">
    <source>
        <dbReference type="ARBA" id="ARBA00022692"/>
    </source>
</evidence>
<dbReference type="GeneID" id="64662655"/>
<evidence type="ECO:0000256" key="11">
    <source>
        <dbReference type="ARBA" id="ARBA00023136"/>
    </source>
</evidence>
<protein>
    <recommendedName>
        <fullName evidence="14">Cytochrome P450</fullName>
    </recommendedName>
</protein>